<protein>
    <submittedName>
        <fullName evidence="1">Uncharacterized protein</fullName>
    </submittedName>
</protein>
<dbReference type="AlphaFoldDB" id="A0A8S9P062"/>
<evidence type="ECO:0000313" key="1">
    <source>
        <dbReference type="EMBL" id="KAF3507651.1"/>
    </source>
</evidence>
<evidence type="ECO:0000313" key="2">
    <source>
        <dbReference type="Proteomes" id="UP000712600"/>
    </source>
</evidence>
<gene>
    <name evidence="1" type="ORF">F2Q69_00005140</name>
</gene>
<accession>A0A8S9P062</accession>
<name>A0A8S9P062_BRACR</name>
<reference evidence="1" key="1">
    <citation type="submission" date="2019-12" db="EMBL/GenBank/DDBJ databases">
        <title>Genome sequencing and annotation of Brassica cretica.</title>
        <authorList>
            <person name="Studholme D.J."/>
            <person name="Sarris P."/>
        </authorList>
    </citation>
    <scope>NUCLEOTIDE SEQUENCE</scope>
    <source>
        <strain evidence="1">PFS-109/04</strain>
        <tissue evidence="1">Leaf</tissue>
    </source>
</reference>
<dbReference type="Proteomes" id="UP000712600">
    <property type="component" value="Unassembled WGS sequence"/>
</dbReference>
<organism evidence="1 2">
    <name type="scientific">Brassica cretica</name>
    <name type="common">Mustard</name>
    <dbReference type="NCBI Taxonomy" id="69181"/>
    <lineage>
        <taxon>Eukaryota</taxon>
        <taxon>Viridiplantae</taxon>
        <taxon>Streptophyta</taxon>
        <taxon>Embryophyta</taxon>
        <taxon>Tracheophyta</taxon>
        <taxon>Spermatophyta</taxon>
        <taxon>Magnoliopsida</taxon>
        <taxon>eudicotyledons</taxon>
        <taxon>Gunneridae</taxon>
        <taxon>Pentapetalae</taxon>
        <taxon>rosids</taxon>
        <taxon>malvids</taxon>
        <taxon>Brassicales</taxon>
        <taxon>Brassicaceae</taxon>
        <taxon>Brassiceae</taxon>
        <taxon>Brassica</taxon>
    </lineage>
</organism>
<sequence>MSEGNASNMLGIMGKVRFESEEGSAETGSVGAVHRLRGGEERQHRYPKMLLAVRTHSFNLYHMNSFCKLLKIVLGVMRSKWGTAESSVARTGQSLLGIYSDPEMVSIGSDATFISRDDDNDMELRGLG</sequence>
<comment type="caution">
    <text evidence="1">The sequence shown here is derived from an EMBL/GenBank/DDBJ whole genome shotgun (WGS) entry which is preliminary data.</text>
</comment>
<proteinExistence type="predicted"/>
<dbReference type="EMBL" id="QGKX02001521">
    <property type="protein sequence ID" value="KAF3507651.1"/>
    <property type="molecule type" value="Genomic_DNA"/>
</dbReference>